<keyword evidence="7" id="KW-0808">Transferase</keyword>
<dbReference type="GO" id="GO:0004824">
    <property type="term" value="F:lysine-tRNA ligase activity"/>
    <property type="evidence" value="ECO:0007669"/>
    <property type="project" value="UniProtKB-EC"/>
</dbReference>
<dbReference type="EMBL" id="PIPP01000003">
    <property type="protein sequence ID" value="RUO36696.1"/>
    <property type="molecule type" value="Genomic_DNA"/>
</dbReference>
<dbReference type="InterPro" id="IPR004364">
    <property type="entry name" value="Aa-tRNA-synt_II"/>
</dbReference>
<dbReference type="GO" id="GO:0005524">
    <property type="term" value="F:ATP binding"/>
    <property type="evidence" value="ECO:0007669"/>
    <property type="project" value="UniProtKB-KW"/>
</dbReference>
<keyword evidence="7" id="KW-0251">Elongation factor</keyword>
<dbReference type="GO" id="GO:0005829">
    <property type="term" value="C:cytosol"/>
    <property type="evidence" value="ECO:0007669"/>
    <property type="project" value="TreeGrafter"/>
</dbReference>
<comment type="subunit">
    <text evidence="1">Homodimer.</text>
</comment>
<dbReference type="FunFam" id="3.30.930.10:FF:000017">
    <property type="entry name" value="Elongation factor P--(R)-beta-lysine ligase"/>
    <property type="match status" value="1"/>
</dbReference>
<reference evidence="8" key="1">
    <citation type="journal article" date="2018" name="Front. Microbiol.">
        <title>Genome-Based Analysis Reveals the Taxonomy and Diversity of the Family Idiomarinaceae.</title>
        <authorList>
            <person name="Liu Y."/>
            <person name="Lai Q."/>
            <person name="Shao Z."/>
        </authorList>
    </citation>
    <scope>NUCLEOTIDE SEQUENCE [LARGE SCALE GENOMIC DNA]</scope>
    <source>
        <strain evidence="8">AIS</strain>
    </source>
</reference>
<dbReference type="PROSITE" id="PS50862">
    <property type="entry name" value="AA_TRNA_LIGASE_II"/>
    <property type="match status" value="1"/>
</dbReference>
<dbReference type="InterPro" id="IPR006195">
    <property type="entry name" value="aa-tRNA-synth_II"/>
</dbReference>
<dbReference type="RefSeq" id="WP_126807379.1">
    <property type="nucleotide sequence ID" value="NZ_PIPP01000003.1"/>
</dbReference>
<organism evidence="7 8">
    <name type="scientific">Aliidiomarina shirensis</name>
    <dbReference type="NCBI Taxonomy" id="1048642"/>
    <lineage>
        <taxon>Bacteria</taxon>
        <taxon>Pseudomonadati</taxon>
        <taxon>Pseudomonadota</taxon>
        <taxon>Gammaproteobacteria</taxon>
        <taxon>Alteromonadales</taxon>
        <taxon>Idiomarinaceae</taxon>
        <taxon>Aliidiomarina</taxon>
    </lineage>
</organism>
<comment type="caution">
    <text evidence="7">The sequence shown here is derived from an EMBL/GenBank/DDBJ whole genome shotgun (WGS) entry which is preliminary data.</text>
</comment>
<dbReference type="Proteomes" id="UP000286934">
    <property type="component" value="Unassembled WGS sequence"/>
</dbReference>
<dbReference type="EC" id="6.1.1.6" evidence="7"/>
<evidence type="ECO:0000256" key="1">
    <source>
        <dbReference type="ARBA" id="ARBA00011738"/>
    </source>
</evidence>
<evidence type="ECO:0000259" key="6">
    <source>
        <dbReference type="PROSITE" id="PS50862"/>
    </source>
</evidence>
<dbReference type="PRINTS" id="PR00982">
    <property type="entry name" value="TRNASYNTHLYS"/>
</dbReference>
<sequence length="325" mass="36382">MSGIEWRPTASWQAIKERAEMQQCIRAFFAKRNVLEVETPILARAGVTDVHLCNVVTRLQGPGMPEPQNFYLQTSPEYAMKRLLAAGSGAIFQLCKVVRDDEISCRHNPEFSMLEWYRPEYDDAALMAELDALVQEVLGCEPAEYLTYQQAFLSILDIDPLHSDAKPALLKVLSERGYDGAVNESDNLDTILQLAMSVLIEPVIGQRRPCFVSHFPASQAALARIAVADHRVSHRFELFFQGLELANGFWELADAQQQRGRFLADNVERERLGLATQPLDERFLAALEHGLPDCSGVAVGLDRLLMLRLGVKDIAEILTFPVSRA</sequence>
<evidence type="ECO:0000313" key="8">
    <source>
        <dbReference type="Proteomes" id="UP000286934"/>
    </source>
</evidence>
<dbReference type="NCBIfam" id="TIGR00462">
    <property type="entry name" value="genX"/>
    <property type="match status" value="1"/>
</dbReference>
<keyword evidence="8" id="KW-1185">Reference proteome</keyword>
<feature type="domain" description="Aminoacyl-transfer RNA synthetases class-II family profile" evidence="6">
    <location>
        <begin position="18"/>
        <end position="321"/>
    </location>
</feature>
<keyword evidence="7" id="KW-0648">Protein biosynthesis</keyword>
<keyword evidence="3" id="KW-0547">Nucleotide-binding</keyword>
<evidence type="ECO:0000256" key="2">
    <source>
        <dbReference type="ARBA" id="ARBA00022598"/>
    </source>
</evidence>
<comment type="catalytic activity">
    <reaction evidence="5">
        <text>D-beta-lysine + L-lysyl-[protein] + ATP = N(6)-((3R)-3,6-diaminohexanoyl)-L-lysyl-[protein] + AMP + diphosphate + H(+)</text>
        <dbReference type="Rhea" id="RHEA:83435"/>
        <dbReference type="Rhea" id="RHEA-COMP:9752"/>
        <dbReference type="Rhea" id="RHEA-COMP:20131"/>
        <dbReference type="ChEBI" id="CHEBI:15378"/>
        <dbReference type="ChEBI" id="CHEBI:29969"/>
        <dbReference type="ChEBI" id="CHEBI:30616"/>
        <dbReference type="ChEBI" id="CHEBI:33019"/>
        <dbReference type="ChEBI" id="CHEBI:84138"/>
        <dbReference type="ChEBI" id="CHEBI:156053"/>
        <dbReference type="ChEBI" id="CHEBI:456215"/>
    </reaction>
    <physiologicalReaction direction="left-to-right" evidence="5">
        <dbReference type="Rhea" id="RHEA:83436"/>
    </physiologicalReaction>
</comment>
<evidence type="ECO:0000256" key="4">
    <source>
        <dbReference type="ARBA" id="ARBA00022840"/>
    </source>
</evidence>
<dbReference type="InterPro" id="IPR045864">
    <property type="entry name" value="aa-tRNA-synth_II/BPL/LPL"/>
</dbReference>
<dbReference type="Gene3D" id="3.30.930.10">
    <property type="entry name" value="Bira Bifunctional Protein, Domain 2"/>
    <property type="match status" value="1"/>
</dbReference>
<dbReference type="GO" id="GO:0006430">
    <property type="term" value="P:lysyl-tRNA aminoacylation"/>
    <property type="evidence" value="ECO:0007669"/>
    <property type="project" value="InterPro"/>
</dbReference>
<accession>A0A432WSF4</accession>
<proteinExistence type="predicted"/>
<dbReference type="PANTHER" id="PTHR42918">
    <property type="entry name" value="LYSYL-TRNA SYNTHETASE"/>
    <property type="match status" value="1"/>
</dbReference>
<keyword evidence="2 7" id="KW-0436">Ligase</keyword>
<dbReference type="Pfam" id="PF00152">
    <property type="entry name" value="tRNA-synt_2"/>
    <property type="match status" value="1"/>
</dbReference>
<dbReference type="InterPro" id="IPR004525">
    <property type="entry name" value="EpmA"/>
</dbReference>
<evidence type="ECO:0000313" key="7">
    <source>
        <dbReference type="EMBL" id="RUO36696.1"/>
    </source>
</evidence>
<evidence type="ECO:0000256" key="3">
    <source>
        <dbReference type="ARBA" id="ARBA00022741"/>
    </source>
</evidence>
<keyword evidence="4" id="KW-0067">ATP-binding</keyword>
<dbReference type="NCBIfam" id="NF006828">
    <property type="entry name" value="PRK09350.1"/>
    <property type="match status" value="1"/>
</dbReference>
<dbReference type="GO" id="GO:0016740">
    <property type="term" value="F:transferase activity"/>
    <property type="evidence" value="ECO:0007669"/>
    <property type="project" value="UniProtKB-KW"/>
</dbReference>
<dbReference type="GO" id="GO:0003746">
    <property type="term" value="F:translation elongation factor activity"/>
    <property type="evidence" value="ECO:0007669"/>
    <property type="project" value="UniProtKB-KW"/>
</dbReference>
<dbReference type="AlphaFoldDB" id="A0A432WSF4"/>
<dbReference type="GO" id="GO:0000049">
    <property type="term" value="F:tRNA binding"/>
    <property type="evidence" value="ECO:0007669"/>
    <property type="project" value="TreeGrafter"/>
</dbReference>
<protein>
    <submittedName>
        <fullName evidence="7">Elongation factor P lysine(34) lysyltransferase</fullName>
        <ecNumber evidence="7">6.1.1.6</ecNumber>
    </submittedName>
</protein>
<dbReference type="PANTHER" id="PTHR42918:SF6">
    <property type="entry name" value="ELONGATION FACTOR P--(R)-BETA-LYSINE LIGASE"/>
    <property type="match status" value="1"/>
</dbReference>
<gene>
    <name evidence="7" type="ORF">CWE13_07525</name>
</gene>
<dbReference type="SUPFAM" id="SSF55681">
    <property type="entry name" value="Class II aaRS and biotin synthetases"/>
    <property type="match status" value="1"/>
</dbReference>
<dbReference type="OrthoDB" id="9802326at2"/>
<name>A0A432WSF4_9GAMM</name>
<dbReference type="InterPro" id="IPR018149">
    <property type="entry name" value="Lys-tRNA-synth_II_C"/>
</dbReference>
<evidence type="ECO:0000256" key="5">
    <source>
        <dbReference type="ARBA" id="ARBA00052794"/>
    </source>
</evidence>